<proteinExistence type="predicted"/>
<dbReference type="RefSeq" id="WP_208464759.1">
    <property type="nucleotide sequence ID" value="NZ_JAGFOT010000017.1"/>
</dbReference>
<dbReference type="AlphaFoldDB" id="A0AAW4J8V6"/>
<evidence type="ECO:0000256" key="1">
    <source>
        <dbReference type="SAM" id="Coils"/>
    </source>
</evidence>
<keyword evidence="1" id="KW-0175">Coiled coil</keyword>
<feature type="coiled-coil region" evidence="1">
    <location>
        <begin position="143"/>
        <end position="180"/>
    </location>
</feature>
<sequence length="259" mass="30853">MANIKLSAQRWVKKEENLKREFLMLMVRRGIYFSNDQSTFRKREVFQAISEVIPPAPHYIILKDFMGKIEAHFYFTEDQFEKLKQDYRIFKFNQKNKTQKKVKIQAYINKETHDKLESIKSEFGYKTIDRCLKCLIDQNTSYTKKLKERVESLNKNLKELETLKAKIEQYNSDLVAEINVLNERSKGLKKSIAQYHEKKLFEKLEYHLQSAMRELVSSDQFKITDVETLTKLIMEQLRPEVLQDIKMKGFIDQDESGIT</sequence>
<comment type="caution">
    <text evidence="2">The sequence shown here is derived from an EMBL/GenBank/DDBJ whole genome shotgun (WGS) entry which is preliminary data.</text>
</comment>
<gene>
    <name evidence="2" type="ORF">J5N55_14710</name>
</gene>
<evidence type="ECO:0000313" key="2">
    <source>
        <dbReference type="EMBL" id="MBO3659326.1"/>
    </source>
</evidence>
<evidence type="ECO:0008006" key="4">
    <source>
        <dbReference type="Google" id="ProtNLM"/>
    </source>
</evidence>
<dbReference type="Proteomes" id="UP000670925">
    <property type="component" value="Unassembled WGS sequence"/>
</dbReference>
<evidence type="ECO:0000313" key="3">
    <source>
        <dbReference type="Proteomes" id="UP000670925"/>
    </source>
</evidence>
<name>A0AAW4J8V6_ACIHA</name>
<organism evidence="2 3">
    <name type="scientific">Acinetobacter haemolyticus</name>
    <dbReference type="NCBI Taxonomy" id="29430"/>
    <lineage>
        <taxon>Bacteria</taxon>
        <taxon>Pseudomonadati</taxon>
        <taxon>Pseudomonadota</taxon>
        <taxon>Gammaproteobacteria</taxon>
        <taxon>Moraxellales</taxon>
        <taxon>Moraxellaceae</taxon>
        <taxon>Acinetobacter</taxon>
    </lineage>
</organism>
<protein>
    <recommendedName>
        <fullName evidence="4">Mobilization protein</fullName>
    </recommendedName>
</protein>
<accession>A0AAW4J8V6</accession>
<dbReference type="EMBL" id="JAGFOT010000017">
    <property type="protein sequence ID" value="MBO3659326.1"/>
    <property type="molecule type" value="Genomic_DNA"/>
</dbReference>
<reference evidence="2" key="1">
    <citation type="submission" date="2021-03" db="EMBL/GenBank/DDBJ databases">
        <title>Acinetobacter spp. whole-genome sequenced from Terengganu.</title>
        <authorList>
            <person name="Mohd Rani F."/>
        </authorList>
    </citation>
    <scope>NUCLEOTIDE SEQUENCE</scope>
    <source>
        <strain evidence="2">AC1502</strain>
    </source>
</reference>